<evidence type="ECO:0000259" key="2">
    <source>
        <dbReference type="SMART" id="SM00909"/>
    </source>
</evidence>
<evidence type="ECO:0000313" key="3">
    <source>
        <dbReference type="EMBL" id="OGZ63474.1"/>
    </source>
</evidence>
<dbReference type="AlphaFoldDB" id="A0A1G2HLS4"/>
<name>A0A1G2HLS4_9BACT</name>
<dbReference type="EMBL" id="MHOM01000034">
    <property type="protein sequence ID" value="OGZ63474.1"/>
    <property type="molecule type" value="Genomic_DNA"/>
</dbReference>
<comment type="caution">
    <text evidence="3">The sequence shown here is derived from an EMBL/GenBank/DDBJ whole genome shotgun (WGS) entry which is preliminary data.</text>
</comment>
<dbReference type="InterPro" id="IPR019606">
    <property type="entry name" value="GerMN"/>
</dbReference>
<keyword evidence="1" id="KW-1133">Transmembrane helix</keyword>
<feature type="domain" description="GerMN" evidence="2">
    <location>
        <begin position="192"/>
        <end position="285"/>
    </location>
</feature>
<keyword evidence="1" id="KW-0812">Transmembrane</keyword>
<evidence type="ECO:0000256" key="1">
    <source>
        <dbReference type="SAM" id="Phobius"/>
    </source>
</evidence>
<reference evidence="3 4" key="1">
    <citation type="journal article" date="2016" name="Nat. Commun.">
        <title>Thousands of microbial genomes shed light on interconnected biogeochemical processes in an aquifer system.</title>
        <authorList>
            <person name="Anantharaman K."/>
            <person name="Brown C.T."/>
            <person name="Hug L.A."/>
            <person name="Sharon I."/>
            <person name="Castelle C.J."/>
            <person name="Probst A.J."/>
            <person name="Thomas B.C."/>
            <person name="Singh A."/>
            <person name="Wilkins M.J."/>
            <person name="Karaoz U."/>
            <person name="Brodie E.L."/>
            <person name="Williams K.H."/>
            <person name="Hubbard S.S."/>
            <person name="Banfield J.F."/>
        </authorList>
    </citation>
    <scope>NUCLEOTIDE SEQUENCE [LARGE SCALE GENOMIC DNA]</scope>
</reference>
<dbReference type="STRING" id="1802200.A2812_02700"/>
<dbReference type="SMART" id="SM00909">
    <property type="entry name" value="Germane"/>
    <property type="match status" value="1"/>
</dbReference>
<dbReference type="Proteomes" id="UP000177190">
    <property type="component" value="Unassembled WGS sequence"/>
</dbReference>
<dbReference type="Pfam" id="PF10646">
    <property type="entry name" value="Germane"/>
    <property type="match status" value="1"/>
</dbReference>
<proteinExistence type="predicted"/>
<accession>A0A1G2HLS4</accession>
<protein>
    <recommendedName>
        <fullName evidence="2">GerMN domain-containing protein</fullName>
    </recommendedName>
</protein>
<keyword evidence="1" id="KW-0472">Membrane</keyword>
<sequence length="286" mass="31071">MKKIILFILIILAVIVAIFAGILIFINKLTPETPPVAGGNSGIVIISLGGSASNEEIFSPLKIVGYVTGKDSWTGFEGQVGTVRLLDSRGNQLALGILTATTDWMSPPVSFETVLNFLVQEDQNGTLVFHNENASGLPDMDKEFSMPIKIKATSQELTELKVYFNNSNMDPEASCNKVFAVERVMPKVEAIGSAALKELFKGPTQDEKNQGFFTSINDGVLLKSLMIGMESGTAWADFNSQLEYQVGGSCRVSAIRAQIEQTLKQFSTIKNVVISIDGRTEDILQP</sequence>
<organism evidence="3 4">
    <name type="scientific">Candidatus Staskawiczbacteria bacterium RIFCSPHIGHO2_01_FULL_36_16</name>
    <dbReference type="NCBI Taxonomy" id="1802200"/>
    <lineage>
        <taxon>Bacteria</taxon>
        <taxon>Candidatus Staskawicziibacteriota</taxon>
    </lineage>
</organism>
<gene>
    <name evidence="3" type="ORF">A2812_02700</name>
</gene>
<evidence type="ECO:0000313" key="4">
    <source>
        <dbReference type="Proteomes" id="UP000177190"/>
    </source>
</evidence>
<feature type="transmembrane region" description="Helical" evidence="1">
    <location>
        <begin position="5"/>
        <end position="26"/>
    </location>
</feature>